<protein>
    <submittedName>
        <fullName evidence="1">Uncharacterized protein</fullName>
    </submittedName>
</protein>
<name>C6BW95_MARSD</name>
<keyword evidence="2" id="KW-1185">Reference proteome</keyword>
<dbReference type="AlphaFoldDB" id="C6BW95"/>
<proteinExistence type="predicted"/>
<sequence>MQNQFLQTVRGECKIACMRNTELSEKIRAIADSAGLSPEEVQEFLSGGEAIPDDLREVFERIGDAISEECAED</sequence>
<dbReference type="HOGENOM" id="CLU_2698555_0_0_7"/>
<organism evidence="1 2">
    <name type="scientific">Maridesulfovibrio salexigens (strain ATCC 14822 / DSM 2638 / NCIMB 8403 / VKM B-1763)</name>
    <name type="common">Desulfovibrio salexigens</name>
    <dbReference type="NCBI Taxonomy" id="526222"/>
    <lineage>
        <taxon>Bacteria</taxon>
        <taxon>Pseudomonadati</taxon>
        <taxon>Thermodesulfobacteriota</taxon>
        <taxon>Desulfovibrionia</taxon>
        <taxon>Desulfovibrionales</taxon>
        <taxon>Desulfovibrionaceae</taxon>
        <taxon>Maridesulfovibrio</taxon>
    </lineage>
</organism>
<evidence type="ECO:0000313" key="1">
    <source>
        <dbReference type="EMBL" id="ACS78339.1"/>
    </source>
</evidence>
<reference evidence="1 2" key="1">
    <citation type="submission" date="2009-06" db="EMBL/GenBank/DDBJ databases">
        <title>Complete sequence of Desulfovibrio salexigens DSM 2638.</title>
        <authorList>
            <consortium name="US DOE Joint Genome Institute"/>
            <person name="Lucas S."/>
            <person name="Copeland A."/>
            <person name="Lapidus A."/>
            <person name="Glavina del Rio T."/>
            <person name="Tice H."/>
            <person name="Bruce D."/>
            <person name="Goodwin L."/>
            <person name="Pitluck S."/>
            <person name="Munk A.C."/>
            <person name="Brettin T."/>
            <person name="Detter J.C."/>
            <person name="Han C."/>
            <person name="Tapia R."/>
            <person name="Larimer F."/>
            <person name="Land M."/>
            <person name="Hauser L."/>
            <person name="Kyrpides N."/>
            <person name="Anderson I."/>
            <person name="Wall J.D."/>
            <person name="Arkin A.P."/>
            <person name="Dehal P."/>
            <person name="Chivian D."/>
            <person name="Giles B."/>
            <person name="Hazen T.C."/>
        </authorList>
    </citation>
    <scope>NUCLEOTIDE SEQUENCE [LARGE SCALE GENOMIC DNA]</scope>
    <source>
        <strain evidence="2">ATCC 14822 / DSM 2638 / NCIMB 8403 / VKM B-1763</strain>
    </source>
</reference>
<accession>C6BW95</accession>
<dbReference type="KEGG" id="dsa:Desal_0272"/>
<evidence type="ECO:0000313" key="2">
    <source>
        <dbReference type="Proteomes" id="UP000002601"/>
    </source>
</evidence>
<dbReference type="Proteomes" id="UP000002601">
    <property type="component" value="Chromosome"/>
</dbReference>
<dbReference type="EMBL" id="CP001649">
    <property type="protein sequence ID" value="ACS78339.1"/>
    <property type="molecule type" value="Genomic_DNA"/>
</dbReference>
<gene>
    <name evidence="1" type="ordered locus">Desal_0272</name>
</gene>